<proteinExistence type="predicted"/>
<dbReference type="Proteomes" id="UP000018861">
    <property type="component" value="Unassembled WGS sequence"/>
</dbReference>
<organism evidence="1 2">
    <name type="scientific">Bacteroides pyogenes JCM 6292</name>
    <dbReference type="NCBI Taxonomy" id="1235809"/>
    <lineage>
        <taxon>Bacteria</taxon>
        <taxon>Pseudomonadati</taxon>
        <taxon>Bacteroidota</taxon>
        <taxon>Bacteroidia</taxon>
        <taxon>Bacteroidales</taxon>
        <taxon>Bacteroidaceae</taxon>
        <taxon>Bacteroides</taxon>
    </lineage>
</organism>
<comment type="caution">
    <text evidence="1">The sequence shown here is derived from an EMBL/GenBank/DDBJ whole genome shotgun (WGS) entry which is preliminary data.</text>
</comment>
<accession>W4PBC2</accession>
<dbReference type="EMBL" id="BAIQ01000034">
    <property type="protein sequence ID" value="GAE16444.1"/>
    <property type="molecule type" value="Genomic_DNA"/>
</dbReference>
<protein>
    <submittedName>
        <fullName evidence="1">Uncharacterized protein</fullName>
    </submittedName>
</protein>
<evidence type="ECO:0000313" key="1">
    <source>
        <dbReference type="EMBL" id="GAE16444.1"/>
    </source>
</evidence>
<name>W4PBC2_9BACE</name>
<gene>
    <name evidence="1" type="ORF">JCM6292_2875</name>
</gene>
<dbReference type="AlphaFoldDB" id="W4PBC2"/>
<sequence length="53" mass="6296">MQTQNGASAGWQKRLRKSEQQMEHFFSSITFCSTVRYENFVKRGRTPKRTLNK</sequence>
<evidence type="ECO:0000313" key="2">
    <source>
        <dbReference type="Proteomes" id="UP000018861"/>
    </source>
</evidence>
<reference evidence="1 2" key="1">
    <citation type="journal article" date="2014" name="Genome Announc.">
        <title>Draft Genome Sequences of Three Strains of Bacteroides pyogenes Isolated from a Cat and Swine.</title>
        <authorList>
            <person name="Sakamoto M."/>
            <person name="Oshima K."/>
            <person name="Suda W."/>
            <person name="Kitamura K."/>
            <person name="Iida T."/>
            <person name="Hattori M."/>
            <person name="Ohkuma M."/>
        </authorList>
    </citation>
    <scope>NUCLEOTIDE SEQUENCE [LARGE SCALE GENOMIC DNA]</scope>
    <source>
        <strain evidence="1 2">JCM 6292</strain>
    </source>
</reference>